<feature type="compositionally biased region" description="Polar residues" evidence="5">
    <location>
        <begin position="1103"/>
        <end position="1115"/>
    </location>
</feature>
<feature type="domain" description="BRCT" evidence="7">
    <location>
        <begin position="114"/>
        <end position="197"/>
    </location>
</feature>
<dbReference type="PANTHER" id="PTHR47181">
    <property type="entry name" value="BRCA1 C TERMINUS DOMAIN CONTAINING PROTEIN, EXPRESSED"/>
    <property type="match status" value="1"/>
</dbReference>
<dbReference type="InterPro" id="IPR036420">
    <property type="entry name" value="BRCT_dom_sf"/>
</dbReference>
<dbReference type="CDD" id="cd17738">
    <property type="entry name" value="BRCT_TopBP1_rpt7"/>
    <property type="match status" value="1"/>
</dbReference>
<dbReference type="SMR" id="A0A1D6K064"/>
<dbReference type="Pfam" id="PF12738">
    <property type="entry name" value="PTCB-BRCT"/>
    <property type="match status" value="1"/>
</dbReference>
<feature type="compositionally biased region" description="Polar residues" evidence="5">
    <location>
        <begin position="222"/>
        <end position="232"/>
    </location>
</feature>
<reference evidence="8 10" key="1">
    <citation type="submission" date="2015-12" db="EMBL/GenBank/DDBJ databases">
        <title>Update maize B73 reference genome by single molecule sequencing technologies.</title>
        <authorList>
            <consortium name="Maize Genome Sequencing Project"/>
            <person name="Ware D."/>
        </authorList>
    </citation>
    <scope>NUCLEOTIDE SEQUENCE [LARGE SCALE GENOMIC DNA]</scope>
    <source>
        <strain evidence="10">cv. B73</strain>
        <tissue evidence="8">Seedling</tissue>
    </source>
</reference>
<evidence type="ECO:0000256" key="4">
    <source>
        <dbReference type="PROSITE-ProRule" id="PRU00146"/>
    </source>
</evidence>
<evidence type="ECO:0000256" key="1">
    <source>
        <dbReference type="ARBA" id="ARBA00022723"/>
    </source>
</evidence>
<feature type="compositionally biased region" description="Basic and acidic residues" evidence="5">
    <location>
        <begin position="461"/>
        <end position="471"/>
    </location>
</feature>
<dbReference type="InterPro" id="IPR019787">
    <property type="entry name" value="Znf_PHD-finger"/>
</dbReference>
<evidence type="ECO:0000256" key="5">
    <source>
        <dbReference type="SAM" id="MobiDB-lite"/>
    </source>
</evidence>
<feature type="compositionally biased region" description="Basic and acidic residues" evidence="5">
    <location>
        <begin position="926"/>
        <end position="939"/>
    </location>
</feature>
<dbReference type="FunCoup" id="A0A1D6K064">
    <property type="interactions" value="74"/>
</dbReference>
<feature type="compositionally biased region" description="Polar residues" evidence="5">
    <location>
        <begin position="668"/>
        <end position="678"/>
    </location>
</feature>
<gene>
    <name evidence="9" type="primary">LOC103634545</name>
    <name evidence="8" type="ORF">ZEAMMB73_Zm00001d028863</name>
</gene>
<feature type="compositionally biased region" description="Basic and acidic residues" evidence="5">
    <location>
        <begin position="1483"/>
        <end position="1495"/>
    </location>
</feature>
<keyword evidence="3" id="KW-0862">Zinc</keyword>
<feature type="region of interest" description="Disordered" evidence="5">
    <location>
        <begin position="461"/>
        <end position="490"/>
    </location>
</feature>
<dbReference type="SUPFAM" id="SSF52113">
    <property type="entry name" value="BRCT domain"/>
    <property type="match status" value="3"/>
</dbReference>
<dbReference type="GeneID" id="103634545"/>
<evidence type="ECO:0000256" key="3">
    <source>
        <dbReference type="ARBA" id="ARBA00022833"/>
    </source>
</evidence>
<keyword evidence="1" id="KW-0479">Metal-binding</keyword>
<keyword evidence="2 4" id="KW-0863">Zinc-finger</keyword>
<feature type="domain" description="BRCT" evidence="7">
    <location>
        <begin position="11"/>
        <end position="101"/>
    </location>
</feature>
<dbReference type="PROSITE" id="PS50172">
    <property type="entry name" value="BRCT"/>
    <property type="match status" value="3"/>
</dbReference>
<reference evidence="9" key="3">
    <citation type="submission" date="2021-05" db="UniProtKB">
        <authorList>
            <consortium name="EnsemblPlants"/>
        </authorList>
    </citation>
    <scope>IDENTIFICATION</scope>
    <source>
        <strain evidence="9">cv. B73</strain>
    </source>
</reference>
<feature type="compositionally biased region" description="Polar residues" evidence="5">
    <location>
        <begin position="693"/>
        <end position="704"/>
    </location>
</feature>
<dbReference type="Proteomes" id="UP000007305">
    <property type="component" value="Chromosome 1"/>
</dbReference>
<protein>
    <submittedName>
        <fullName evidence="8">BRCT domain-containing protein</fullName>
    </submittedName>
</protein>
<dbReference type="Gene3D" id="3.30.40.10">
    <property type="entry name" value="Zinc/RING finger domain, C3HC4 (zinc finger)"/>
    <property type="match status" value="1"/>
</dbReference>
<feature type="region of interest" description="Disordered" evidence="5">
    <location>
        <begin position="1103"/>
        <end position="1168"/>
    </location>
</feature>
<dbReference type="InterPro" id="IPR011011">
    <property type="entry name" value="Znf_FYVE_PHD"/>
</dbReference>
<dbReference type="EnsemblPlants" id="Zm00001eb014460_T004">
    <property type="protein sequence ID" value="Zm00001eb014460_P004"/>
    <property type="gene ID" value="Zm00001eb014460"/>
</dbReference>
<evidence type="ECO:0000313" key="9">
    <source>
        <dbReference type="EnsemblPlants" id="Zm00001eb014460_P004"/>
    </source>
</evidence>
<feature type="region of interest" description="Disordered" evidence="5">
    <location>
        <begin position="926"/>
        <end position="966"/>
    </location>
</feature>
<evidence type="ECO:0000259" key="7">
    <source>
        <dbReference type="PROSITE" id="PS50172"/>
    </source>
</evidence>
<feature type="region of interest" description="Disordered" evidence="5">
    <location>
        <begin position="668"/>
        <end position="737"/>
    </location>
</feature>
<dbReference type="GO" id="GO:0008270">
    <property type="term" value="F:zinc ion binding"/>
    <property type="evidence" value="ECO:0007669"/>
    <property type="project" value="UniProtKB-KW"/>
</dbReference>
<feature type="region of interest" description="Disordered" evidence="5">
    <location>
        <begin position="610"/>
        <end position="647"/>
    </location>
</feature>
<proteinExistence type="evidence at protein level"/>
<dbReference type="SMART" id="SM00292">
    <property type="entry name" value="BRCT"/>
    <property type="match status" value="4"/>
</dbReference>
<keyword evidence="10" id="KW-1185">Reference proteome</keyword>
<dbReference type="PANTHER" id="PTHR47181:SF2">
    <property type="entry name" value="BRCA1 C TERMINUS DOMAIN CONTAINING PROTEIN, EXPRESSED"/>
    <property type="match status" value="1"/>
</dbReference>
<sequence length="1501" mass="165239">MASPATDDDIGDEHLFDGVRFMLVGFNTYDASQYRSEMVRRGGTDAGPSGNGCTHVVVWNRIYDDPTCVAERAQGKKVVSGLWVEDSLDRGVLADADRVLYWPMRHLKGIPGAQSLLICLTGYQKRYREDMMKMVSLMGARFSKPLIANAVTHLVCYKFEGEKYEVAKKVNIKLVNHQWLEDCLKAWKILPVSDYSKSSWELELMDTHAIDSEHEAEASEPRSLNNRPSVSGNREVVVGRNSNTPVHIVNTEDDNSKTHGIRGRISANSTVAVSANVDVFGPIQSPSVHIMNIEDADINTHDITGQDNPDSSLLPISAKVDILAPIQSSGEKRDTVRTTNSPNLQEVKEKYVGARTQDLASGVLGPQSTSKMPVFRNHVDTLNGTLDVLKGHTDHVSRKYSASHDQTDVAEVLLTSPLRGNQSVDELDSSKVDRWQHQEKDRPSGSHITAAGYLNADAKLNNHEFNPKPRSDSMSNYIKNTNNYKKTSRNSFLQEGYSVNHMVSPQRAEESTLRGYSNLSTLETRQQKVIQPADVQSIAGNENPKREDGLDGACAQKRKSLVSPASINLQTEDLASETGPLDSPFVSRVSDASERIINLVEANAVNLGKERSSFSTSRQARSRKTSLKHGGPINGIKLSEYSSSDKNVKSLQKGRMSFKAMTESKCAMSSSATVQDGKTSAGFPFQDKDGESTHSSGNAANQDCLNEIGNAFTKDPAHDKSVHSSNNSQVVPSYRNASSRIEDPVKVNGNEMAVASNSELEKVVSDATVKESTKQFQDTSRNVQAETSYSKKAPTTIRRNAGVKRHRSADIEAEGSVINSAKKVVPESWPAKGSVINSAKKVVPESWPAKVIHGEHADPASKNGYSTSCAAELKTNRPKKALICRVTNTVAKRTRGACAKKDDARVSSSLEFSKVTSQENFEIISPKKLDTANADEQRRNSPKKIQNTRVRNRATKRSWKSDTNMSNDTVMDKAETVAAGALSDDLLPTDNVEDWPKKLSSHGSVSDCETLSPKTISKARIRNAASNRKIRTVDHKSGDKFGKIGSAVKSETKAFSSNRTEGISCNISKVIADPDSEKSNKDVVREVSGLFCQDSCTIDKQGSYNSKLRSSTRNKAPTPDHEKENRLGSSDLNSKPNRTGSLRSKSDAKSIKKNTRVLSKHQRGNRSEPCTLITSKPALFILSGNSEQRRGYRSILRRLKGRVCRDSHHWSYQATHFIAPDPLRRTEKFFAAAAAGRWILKREYLTACIEAGKFVDEEPFEWFGTGFNDGRTISFDAPRKWRNIRQQMGHGAFYGMQIVAYGQFILPTLDTVKRAVKAGDGAVLATSPPYTRFLDSGVDFAVVSESISRTDAWVQEFISHGIPCVSADYLVEYVCKPGQPLDRHVLFETNCVASKSLEKLTKKQVEMATAEKSEPSEDDDPEDLSCSACGRRDRGDVMLICGDEAGEAGCGIGMHIDCCDPPLDAVPDDDWMCPRCAVPEPETETKHARGTERRGRGSRRR</sequence>
<feature type="compositionally biased region" description="Basic residues" evidence="5">
    <location>
        <begin position="1151"/>
        <end position="1164"/>
    </location>
</feature>
<dbReference type="InterPro" id="IPR001965">
    <property type="entry name" value="Znf_PHD"/>
</dbReference>
<organism evidence="8">
    <name type="scientific">Zea mays</name>
    <name type="common">Maize</name>
    <dbReference type="NCBI Taxonomy" id="4577"/>
    <lineage>
        <taxon>Eukaryota</taxon>
        <taxon>Viridiplantae</taxon>
        <taxon>Streptophyta</taxon>
        <taxon>Embryophyta</taxon>
        <taxon>Tracheophyta</taxon>
        <taxon>Spermatophyta</taxon>
        <taxon>Magnoliopsida</taxon>
        <taxon>Liliopsida</taxon>
        <taxon>Poales</taxon>
        <taxon>Poaceae</taxon>
        <taxon>PACMAD clade</taxon>
        <taxon>Panicoideae</taxon>
        <taxon>Andropogonodae</taxon>
        <taxon>Andropogoneae</taxon>
        <taxon>Tripsacinae</taxon>
        <taxon>Zea</taxon>
    </lineage>
</organism>
<evidence type="ECO:0000313" key="8">
    <source>
        <dbReference type="EMBL" id="ONL97208.1"/>
    </source>
</evidence>
<dbReference type="ExpressionAtlas" id="A0A1D6K064">
    <property type="expression patterns" value="baseline and differential"/>
</dbReference>
<feature type="region of interest" description="Disordered" evidence="5">
    <location>
        <begin position="213"/>
        <end position="261"/>
    </location>
</feature>
<dbReference type="EMBL" id="CM007647">
    <property type="protein sequence ID" value="ONL97208.1"/>
    <property type="molecule type" value="Genomic_DNA"/>
</dbReference>
<feature type="region of interest" description="Disordered" evidence="5">
    <location>
        <begin position="421"/>
        <end position="448"/>
    </location>
</feature>
<evidence type="ECO:0007829" key="11">
    <source>
        <dbReference type="PeptideAtlas" id="A0A1D6K064"/>
    </source>
</evidence>
<accession>A0A1D6K064</accession>
<dbReference type="Gene3D" id="3.40.50.10190">
    <property type="entry name" value="BRCT domain"/>
    <property type="match status" value="4"/>
</dbReference>
<dbReference type="Gramene" id="Zm00001eb014460_T004">
    <property type="protein sequence ID" value="Zm00001eb014460_P004"/>
    <property type="gene ID" value="Zm00001eb014460"/>
</dbReference>
<feature type="domain" description="PHD-type" evidence="6">
    <location>
        <begin position="1423"/>
        <end position="1479"/>
    </location>
</feature>
<dbReference type="InterPro" id="IPR013083">
    <property type="entry name" value="Znf_RING/FYVE/PHD"/>
</dbReference>
<dbReference type="Pfam" id="PF00628">
    <property type="entry name" value="PHD"/>
    <property type="match status" value="1"/>
</dbReference>
<dbReference type="AlphaFoldDB" id="A0A1D6K064"/>
<feature type="domain" description="BRCT" evidence="7">
    <location>
        <begin position="1180"/>
        <end position="1262"/>
    </location>
</feature>
<dbReference type="STRING" id="4577.A0A1D6K064"/>
<feature type="compositionally biased region" description="Low complexity" evidence="5">
    <location>
        <begin position="476"/>
        <end position="485"/>
    </location>
</feature>
<name>A0A1D6K064_MAIZE</name>
<dbReference type="InterPro" id="IPR001357">
    <property type="entry name" value="BRCT_dom"/>
</dbReference>
<feature type="compositionally biased region" description="Polar residues" evidence="5">
    <location>
        <begin position="1127"/>
        <end position="1143"/>
    </location>
</feature>
<dbReference type="OrthoDB" id="1935339at2759"/>
<dbReference type="InterPro" id="IPR044254">
    <property type="entry name" value="At4g02110-like"/>
</dbReference>
<dbReference type="PROSITE" id="PS50016">
    <property type="entry name" value="ZF_PHD_2"/>
    <property type="match status" value="1"/>
</dbReference>
<feature type="compositionally biased region" description="Basic and acidic residues" evidence="5">
    <location>
        <begin position="428"/>
        <end position="444"/>
    </location>
</feature>
<dbReference type="KEGG" id="zma:103634545"/>
<feature type="region of interest" description="Disordered" evidence="5">
    <location>
        <begin position="1477"/>
        <end position="1501"/>
    </location>
</feature>
<feature type="compositionally biased region" description="Polar residues" evidence="5">
    <location>
        <begin position="723"/>
        <end position="737"/>
    </location>
</feature>
<evidence type="ECO:0000259" key="6">
    <source>
        <dbReference type="PROSITE" id="PS50016"/>
    </source>
</evidence>
<dbReference type="GO" id="GO:0000724">
    <property type="term" value="P:double-strand break repair via homologous recombination"/>
    <property type="evidence" value="ECO:0000318"/>
    <property type="project" value="GO_Central"/>
</dbReference>
<dbReference type="GO" id="GO:0005634">
    <property type="term" value="C:nucleus"/>
    <property type="evidence" value="ECO:0000318"/>
    <property type="project" value="GO_Central"/>
</dbReference>
<evidence type="ECO:0000313" key="10">
    <source>
        <dbReference type="Proteomes" id="UP000007305"/>
    </source>
</evidence>
<dbReference type="RefSeq" id="XP_008654775.2">
    <property type="nucleotide sequence ID" value="XM_008656553.2"/>
</dbReference>
<dbReference type="SMART" id="SM00249">
    <property type="entry name" value="PHD"/>
    <property type="match status" value="1"/>
</dbReference>
<evidence type="ECO:0000256" key="2">
    <source>
        <dbReference type="ARBA" id="ARBA00022771"/>
    </source>
</evidence>
<dbReference type="Pfam" id="PF16770">
    <property type="entry name" value="RTT107_BRCT_5"/>
    <property type="match status" value="1"/>
</dbReference>
<dbReference type="SUPFAM" id="SSF57903">
    <property type="entry name" value="FYVE/PHD zinc finger"/>
    <property type="match status" value="1"/>
</dbReference>
<keyword evidence="11" id="KW-1267">Proteomics identification</keyword>
<reference evidence="9" key="2">
    <citation type="submission" date="2019-07" db="EMBL/GenBank/DDBJ databases">
        <authorList>
            <person name="Seetharam A."/>
            <person name="Woodhouse M."/>
            <person name="Cannon E."/>
        </authorList>
    </citation>
    <scope>NUCLEOTIDE SEQUENCE [LARGE SCALE GENOMIC DNA]</scope>
    <source>
        <strain evidence="9">cv. B73</strain>
    </source>
</reference>